<reference evidence="2" key="1">
    <citation type="submission" date="2016-11" db="EMBL/GenBank/DDBJ databases">
        <authorList>
            <person name="Varghese N."/>
            <person name="Submissions S."/>
        </authorList>
    </citation>
    <scope>NUCLEOTIDE SEQUENCE [LARGE SCALE GENOMIC DNA]</scope>
    <source>
        <strain evidence="2">GAS401</strain>
    </source>
</reference>
<proteinExistence type="predicted"/>
<evidence type="ECO:0000313" key="2">
    <source>
        <dbReference type="Proteomes" id="UP000184096"/>
    </source>
</evidence>
<dbReference type="EMBL" id="LT670849">
    <property type="protein sequence ID" value="SHN72090.1"/>
    <property type="molecule type" value="Genomic_DNA"/>
</dbReference>
<dbReference type="AlphaFoldDB" id="A0A1M7TN36"/>
<gene>
    <name evidence="1" type="ORF">SAMN05444170_2190</name>
</gene>
<keyword evidence="2" id="KW-1185">Reference proteome</keyword>
<accession>A0A1M7TN36</accession>
<protein>
    <recommendedName>
        <fullName evidence="3">Helix-turn-helix domain-containing protein</fullName>
    </recommendedName>
</protein>
<evidence type="ECO:0008006" key="3">
    <source>
        <dbReference type="Google" id="ProtNLM"/>
    </source>
</evidence>
<name>A0A1M7TN36_9BRAD</name>
<organism evidence="1 2">
    <name type="scientific">Bradyrhizobium erythrophlei</name>
    <dbReference type="NCBI Taxonomy" id="1437360"/>
    <lineage>
        <taxon>Bacteria</taxon>
        <taxon>Pseudomonadati</taxon>
        <taxon>Pseudomonadota</taxon>
        <taxon>Alphaproteobacteria</taxon>
        <taxon>Hyphomicrobiales</taxon>
        <taxon>Nitrobacteraceae</taxon>
        <taxon>Bradyrhizobium</taxon>
    </lineage>
</organism>
<sequence>MRDVTYGKLRYMDLYEQTTLAFIWGRTQYYGKAWEFIPLRHFMSGVWGRDGLCVAPRIRISETKLLQSIKSLEAKNFIEVNRTFRKNRYRIRTEIEIDTPDNTRKIWEYIIWNQPGLLAMMVGEMEDRKSLLDETELQHLVGLREVIRVHQKGVVVDGTLMDEVNAASLVGQGSLATTSPVKDHKLPVINKNKKPNIAPAPPKTRRLAIRPLSSMRSRS</sequence>
<evidence type="ECO:0000313" key="1">
    <source>
        <dbReference type="EMBL" id="SHN72090.1"/>
    </source>
</evidence>
<dbReference type="Proteomes" id="UP000184096">
    <property type="component" value="Chromosome I"/>
</dbReference>